<name>A0A4Q5D873_9BACE</name>
<reference evidence="2" key="2">
    <citation type="journal article" date="2019" name="bioRxiv">
        <title>Acquired interbacterial defense systems protect against interspecies antagonism in the human gut microbiome.</title>
        <authorList>
            <person name="Ross B.D."/>
            <person name="Verster A.J."/>
            <person name="Radey M.C."/>
            <person name="Schmidtke D.T."/>
            <person name="Pope C.E."/>
            <person name="Hoffman L.R."/>
            <person name="Hajjar A.M."/>
            <person name="Peterson S.B."/>
            <person name="Borenstein E."/>
            <person name="Mougous J.D."/>
        </authorList>
    </citation>
    <scope>NUCLEOTIDE SEQUENCE</scope>
    <source>
        <strain evidence="2">H204</strain>
    </source>
</reference>
<organism evidence="3 5">
    <name type="scientific">Bacteroides xylanisolvens</name>
    <dbReference type="NCBI Taxonomy" id="371601"/>
    <lineage>
        <taxon>Bacteria</taxon>
        <taxon>Pseudomonadati</taxon>
        <taxon>Bacteroidota</taxon>
        <taxon>Bacteroidia</taxon>
        <taxon>Bacteroidales</taxon>
        <taxon>Bacteroidaceae</taxon>
        <taxon>Bacteroides</taxon>
    </lineage>
</organism>
<comment type="caution">
    <text evidence="3">The sequence shown here is derived from an EMBL/GenBank/DDBJ whole genome shotgun (WGS) entry which is preliminary data.</text>
</comment>
<dbReference type="EMBL" id="WDER01000046">
    <property type="protein sequence ID" value="KAB6080910.1"/>
    <property type="molecule type" value="Genomic_DNA"/>
</dbReference>
<evidence type="ECO:0000313" key="2">
    <source>
        <dbReference type="EMBL" id="KAA9045090.1"/>
    </source>
</evidence>
<dbReference type="EMBL" id="VYQC01000008">
    <property type="protein sequence ID" value="KAA9045090.1"/>
    <property type="molecule type" value="Genomic_DNA"/>
</dbReference>
<dbReference type="AlphaFoldDB" id="A0A4Q5D873"/>
<keyword evidence="1" id="KW-0472">Membrane</keyword>
<keyword evidence="1" id="KW-0812">Transmembrane</keyword>
<keyword evidence="1" id="KW-1133">Transmembrane helix</keyword>
<proteinExistence type="predicted"/>
<reference evidence="2" key="4">
    <citation type="submission" date="2019-09" db="EMBL/GenBank/DDBJ databases">
        <authorList>
            <person name="Ross B.D."/>
            <person name="Verster A.J."/>
            <person name="Radey M.C."/>
            <person name="Schmidtke D.T."/>
            <person name="Pope C.E."/>
            <person name="Hoffman L.R."/>
            <person name="Hajjar A.M."/>
            <person name="Peterson S.B."/>
            <person name="Borenstein E."/>
            <person name="Mougous J.D."/>
        </authorList>
    </citation>
    <scope>NUCLEOTIDE SEQUENCE</scope>
    <source>
        <strain evidence="2">H204</strain>
    </source>
</reference>
<accession>A0A4Q5D873</accession>
<gene>
    <name evidence="2" type="ORF">F6S82_13430</name>
    <name evidence="3" type="ORF">GA560_15830</name>
</gene>
<feature type="transmembrane region" description="Helical" evidence="1">
    <location>
        <begin position="50"/>
        <end position="70"/>
    </location>
</feature>
<dbReference type="RefSeq" id="WP_049701256.1">
    <property type="nucleotide sequence ID" value="NZ_AP031409.1"/>
</dbReference>
<evidence type="ECO:0000313" key="5">
    <source>
        <dbReference type="Proteomes" id="UP000474077"/>
    </source>
</evidence>
<protein>
    <submittedName>
        <fullName evidence="3">Zinc ribbon domain-containing protein</fullName>
    </submittedName>
</protein>
<evidence type="ECO:0000256" key="1">
    <source>
        <dbReference type="SAM" id="Phobius"/>
    </source>
</evidence>
<dbReference type="Proteomes" id="UP000327007">
    <property type="component" value="Unassembled WGS sequence"/>
</dbReference>
<evidence type="ECO:0000313" key="4">
    <source>
        <dbReference type="Proteomes" id="UP000327007"/>
    </source>
</evidence>
<dbReference type="Proteomes" id="UP000474077">
    <property type="component" value="Unassembled WGS sequence"/>
</dbReference>
<reference evidence="3 5" key="3">
    <citation type="journal article" date="2019" name="Nat. Med.">
        <title>A library of human gut bacterial isolates paired with longitudinal multiomics data enables mechanistic microbiome research.</title>
        <authorList>
            <person name="Poyet M."/>
            <person name="Groussin M."/>
            <person name="Gibbons S.M."/>
            <person name="Avila-Pacheco J."/>
            <person name="Jiang X."/>
            <person name="Kearney S.M."/>
            <person name="Perrotta A.R."/>
            <person name="Berdy B."/>
            <person name="Zhao S."/>
            <person name="Lieberman T.D."/>
            <person name="Swanson P.K."/>
            <person name="Smith M."/>
            <person name="Roesemann S."/>
            <person name="Alexander J.E."/>
            <person name="Rich S.A."/>
            <person name="Livny J."/>
            <person name="Vlamakis H."/>
            <person name="Clish C."/>
            <person name="Bullock K."/>
            <person name="Deik A."/>
            <person name="Scott J."/>
            <person name="Pierce K.A."/>
            <person name="Xavier R.J."/>
            <person name="Alm E.J."/>
        </authorList>
    </citation>
    <scope>NUCLEOTIDE SEQUENCE [LARGE SCALE GENOMIC DNA]</scope>
    <source>
        <strain evidence="3 5">BIOML-A73</strain>
    </source>
</reference>
<sequence length="93" mass="10028">MVKRCSKCNTDNPIDAKYCRWCGMLLIQSGGPKVKESSPSGTQSERTGTVAKVVFSIVIIALAIYLIYVFNMVGKTGVIVGAGGVLREIWKSS</sequence>
<evidence type="ECO:0000313" key="3">
    <source>
        <dbReference type="EMBL" id="KAB6080910.1"/>
    </source>
</evidence>
<reference evidence="4" key="1">
    <citation type="journal article" date="2018" name="J. Anim. Genet.">
        <title>Acquired interbacterial defense systems protect against interspecies antagonism in the human gut microbiome.</title>
        <authorList>
            <person name="Ross B.D."/>
            <person name="Verster A.J."/>
            <person name="Radey M.C."/>
            <person name="Schmidtke D.T."/>
            <person name="Pope C.E."/>
            <person name="Hoffman L.R."/>
            <person name="Hajjar A."/>
            <person name="Peterson S.B."/>
            <person name="Borenstein E."/>
            <person name="Mougous J."/>
        </authorList>
    </citation>
    <scope>NUCLEOTIDE SEQUENCE [LARGE SCALE GENOMIC DNA]</scope>
    <source>
        <strain evidence="4">H204</strain>
    </source>
</reference>